<proteinExistence type="predicted"/>
<sequence>MKVLSVPAQHPYTQAIRPQGVEYLPDPDINGNWWPHPALDASWWRGRSDVDVLHIHFGFEHKNADELRMLIDELHRARIPLVVTVHDLVNPHLDDSDQERHYANTAVLVEGADQVVTLTDGAAQEIAQRYGRGDAWVIPHPAVVPAGGATAERNRSGVAVFLKSLRSNAVTDPEFYHTIAQEVELTVYLHDEDATARFGAELGARGVSVVKHARMSDDELHAAVASHVACVLPYLRGTHSGWLEMCRDLGTTVAAPDCGMFGDQADAPGVVEVYRTGDGADAARAAATLVERGAVPYAGDRAARDAQIRDDYAHVYERAVRAAAETLSAKRGSE</sequence>
<accession>A0A931E005</accession>
<dbReference type="Pfam" id="PF13439">
    <property type="entry name" value="Glyco_transf_4"/>
    <property type="match status" value="1"/>
</dbReference>
<evidence type="ECO:0000259" key="3">
    <source>
        <dbReference type="Pfam" id="PF13439"/>
    </source>
</evidence>
<dbReference type="SUPFAM" id="SSF53756">
    <property type="entry name" value="UDP-Glycosyltransferase/glycogen phosphorylase"/>
    <property type="match status" value="1"/>
</dbReference>
<keyword evidence="1" id="KW-0328">Glycosyltransferase</keyword>
<evidence type="ECO:0000313" key="4">
    <source>
        <dbReference type="EMBL" id="MBG6122194.1"/>
    </source>
</evidence>
<dbReference type="EMBL" id="JADOUE010000001">
    <property type="protein sequence ID" value="MBG6122194.1"/>
    <property type="molecule type" value="Genomic_DNA"/>
</dbReference>
<evidence type="ECO:0000256" key="2">
    <source>
        <dbReference type="ARBA" id="ARBA00022679"/>
    </source>
</evidence>
<gene>
    <name evidence="4" type="ORF">IW254_001163</name>
</gene>
<keyword evidence="2" id="KW-0808">Transferase</keyword>
<dbReference type="InterPro" id="IPR028098">
    <property type="entry name" value="Glyco_trans_4-like_N"/>
</dbReference>
<feature type="domain" description="Glycosyltransferase subfamily 4-like N-terminal" evidence="3">
    <location>
        <begin position="14"/>
        <end position="140"/>
    </location>
</feature>
<evidence type="ECO:0000313" key="5">
    <source>
        <dbReference type="Proteomes" id="UP000658613"/>
    </source>
</evidence>
<comment type="caution">
    <text evidence="4">The sequence shown here is derived from an EMBL/GenBank/DDBJ whole genome shotgun (WGS) entry which is preliminary data.</text>
</comment>
<reference evidence="4" key="1">
    <citation type="submission" date="2020-11" db="EMBL/GenBank/DDBJ databases">
        <title>Sequencing the genomes of 1000 actinobacteria strains.</title>
        <authorList>
            <person name="Klenk H.-P."/>
        </authorList>
    </citation>
    <scope>NUCLEOTIDE SEQUENCE</scope>
    <source>
        <strain evidence="4">DSM 45632</strain>
    </source>
</reference>
<dbReference type="GO" id="GO:0016757">
    <property type="term" value="F:glycosyltransferase activity"/>
    <property type="evidence" value="ECO:0007669"/>
    <property type="project" value="UniProtKB-KW"/>
</dbReference>
<dbReference type="Gene3D" id="3.40.50.2000">
    <property type="entry name" value="Glycogen Phosphorylase B"/>
    <property type="match status" value="1"/>
</dbReference>
<name>A0A931E005_9CORY</name>
<evidence type="ECO:0000256" key="1">
    <source>
        <dbReference type="ARBA" id="ARBA00022676"/>
    </source>
</evidence>
<protein>
    <recommendedName>
        <fullName evidence="3">Glycosyltransferase subfamily 4-like N-terminal domain-containing protein</fullName>
    </recommendedName>
</protein>
<dbReference type="Proteomes" id="UP000658613">
    <property type="component" value="Unassembled WGS sequence"/>
</dbReference>
<organism evidence="4 5">
    <name type="scientific">Corynebacterium aquatimens</name>
    <dbReference type="NCBI Taxonomy" id="1190508"/>
    <lineage>
        <taxon>Bacteria</taxon>
        <taxon>Bacillati</taxon>
        <taxon>Actinomycetota</taxon>
        <taxon>Actinomycetes</taxon>
        <taxon>Mycobacteriales</taxon>
        <taxon>Corynebacteriaceae</taxon>
        <taxon>Corynebacterium</taxon>
    </lineage>
</organism>
<dbReference type="RefSeq" id="WP_196824630.1">
    <property type="nucleotide sequence ID" value="NZ_CP046980.1"/>
</dbReference>
<dbReference type="AlphaFoldDB" id="A0A931E005"/>
<keyword evidence="5" id="KW-1185">Reference proteome</keyword>